<feature type="compositionally biased region" description="Polar residues" evidence="1">
    <location>
        <begin position="1"/>
        <end position="19"/>
    </location>
</feature>
<feature type="compositionally biased region" description="Basic and acidic residues" evidence="1">
    <location>
        <begin position="80"/>
        <end position="92"/>
    </location>
</feature>
<proteinExistence type="predicted"/>
<feature type="compositionally biased region" description="Polar residues" evidence="1">
    <location>
        <begin position="26"/>
        <end position="47"/>
    </location>
</feature>
<organism evidence="2 3">
    <name type="scientific">Laetiporus sulphureus 93-53</name>
    <dbReference type="NCBI Taxonomy" id="1314785"/>
    <lineage>
        <taxon>Eukaryota</taxon>
        <taxon>Fungi</taxon>
        <taxon>Dikarya</taxon>
        <taxon>Basidiomycota</taxon>
        <taxon>Agaricomycotina</taxon>
        <taxon>Agaricomycetes</taxon>
        <taxon>Polyporales</taxon>
        <taxon>Laetiporus</taxon>
    </lineage>
</organism>
<dbReference type="GeneID" id="63827951"/>
<dbReference type="OrthoDB" id="2802741at2759"/>
<feature type="region of interest" description="Disordered" evidence="1">
    <location>
        <begin position="359"/>
        <end position="379"/>
    </location>
</feature>
<name>A0A165CCG6_9APHY</name>
<dbReference type="EMBL" id="KV427651">
    <property type="protein sequence ID" value="KZT02560.1"/>
    <property type="molecule type" value="Genomic_DNA"/>
</dbReference>
<feature type="compositionally biased region" description="Low complexity" evidence="1">
    <location>
        <begin position="366"/>
        <end position="379"/>
    </location>
</feature>
<dbReference type="RefSeq" id="XP_040760300.1">
    <property type="nucleotide sequence ID" value="XM_040910922.1"/>
</dbReference>
<accession>A0A165CCG6</accession>
<evidence type="ECO:0000256" key="1">
    <source>
        <dbReference type="SAM" id="MobiDB-lite"/>
    </source>
</evidence>
<evidence type="ECO:0000313" key="3">
    <source>
        <dbReference type="Proteomes" id="UP000076871"/>
    </source>
</evidence>
<dbReference type="Proteomes" id="UP000076871">
    <property type="component" value="Unassembled WGS sequence"/>
</dbReference>
<reference evidence="2 3" key="1">
    <citation type="journal article" date="2016" name="Mol. Biol. Evol.">
        <title>Comparative Genomics of Early-Diverging Mushroom-Forming Fungi Provides Insights into the Origins of Lignocellulose Decay Capabilities.</title>
        <authorList>
            <person name="Nagy L.G."/>
            <person name="Riley R."/>
            <person name="Tritt A."/>
            <person name="Adam C."/>
            <person name="Daum C."/>
            <person name="Floudas D."/>
            <person name="Sun H."/>
            <person name="Yadav J.S."/>
            <person name="Pangilinan J."/>
            <person name="Larsson K.H."/>
            <person name="Matsuura K."/>
            <person name="Barry K."/>
            <person name="Labutti K."/>
            <person name="Kuo R."/>
            <person name="Ohm R.A."/>
            <person name="Bhattacharya S.S."/>
            <person name="Shirouzu T."/>
            <person name="Yoshinaga Y."/>
            <person name="Martin F.M."/>
            <person name="Grigoriev I.V."/>
            <person name="Hibbett D.S."/>
        </authorList>
    </citation>
    <scope>NUCLEOTIDE SEQUENCE [LARGE SCALE GENOMIC DNA]</scope>
    <source>
        <strain evidence="2 3">93-53</strain>
    </source>
</reference>
<feature type="compositionally biased region" description="Basic and acidic residues" evidence="1">
    <location>
        <begin position="49"/>
        <end position="60"/>
    </location>
</feature>
<keyword evidence="3" id="KW-1185">Reference proteome</keyword>
<evidence type="ECO:0000313" key="2">
    <source>
        <dbReference type="EMBL" id="KZT02560.1"/>
    </source>
</evidence>
<dbReference type="InParanoid" id="A0A165CCG6"/>
<feature type="region of interest" description="Disordered" evidence="1">
    <location>
        <begin position="1"/>
        <end position="92"/>
    </location>
</feature>
<gene>
    <name evidence="2" type="ORF">LAESUDRAFT_738656</name>
</gene>
<sequence length="379" mass="42161">MVGSNASSFTQSSPESQDAIQMRAGQMQQIISDATASRIMNDSTIQRLQEIRVNDREKMGGESSGGSRDHESSPVQSSGERGERIEKSHRESNAADELAWAIVKQKLASLRQPRIQSANEELFLEDLAKILGWSSEDKATTGIPQSILAAAPHLATILPTSQDSHLAEMFHLHQLNPILDLMQQQGLQVPLPRSIWKDILLDQYVNYEKLFASMELGYDHDDEPKDLAAGFTIIKKDHSSSRHPIRIYGAWADGYRTIILKLFHSMSSDPDAYHKSPFHLDNRARLQVHIFSEIMRSSSHSALGKRSSCAATPCINWNLERCNDDDDHCANQRKHGVCCECRGQHQVKDDSACYATFKAQKEKGSGESSRGGSSSSART</sequence>
<dbReference type="AlphaFoldDB" id="A0A165CCG6"/>
<protein>
    <submittedName>
        <fullName evidence="2">Uncharacterized protein</fullName>
    </submittedName>
</protein>